<dbReference type="RefSeq" id="WP_269311055.1">
    <property type="nucleotide sequence ID" value="NZ_CP114052.1"/>
</dbReference>
<accession>A0ABY7JPH2</accession>
<sequence length="69" mass="8297">MNSEDKKTILRKKHAKICSRDIFVAKQKIAIEKFGEIFEDEMFFALELTLNRDLEKELNKEYNKRTNMN</sequence>
<evidence type="ECO:0000313" key="2">
    <source>
        <dbReference type="Proteomes" id="UP001164187"/>
    </source>
</evidence>
<keyword evidence="2" id="KW-1185">Reference proteome</keyword>
<reference evidence="1" key="1">
    <citation type="submission" date="2022-12" db="EMBL/GenBank/DDBJ databases">
        <title>Peptostreptococcus.</title>
        <authorList>
            <person name="Lee S.H."/>
        </authorList>
    </citation>
    <scope>NUCLEOTIDE SEQUENCE</scope>
    <source>
        <strain evidence="1">CBA3647</strain>
    </source>
</reference>
<dbReference type="EMBL" id="CP114052">
    <property type="protein sequence ID" value="WAW14384.1"/>
    <property type="molecule type" value="Genomic_DNA"/>
</dbReference>
<gene>
    <name evidence="1" type="ORF">O0R46_07190</name>
</gene>
<name>A0ABY7JPH2_9FIRM</name>
<organism evidence="1 2">
    <name type="scientific">Peptostreptococcus equinus</name>
    <dbReference type="NCBI Taxonomy" id="3003601"/>
    <lineage>
        <taxon>Bacteria</taxon>
        <taxon>Bacillati</taxon>
        <taxon>Bacillota</taxon>
        <taxon>Clostridia</taxon>
        <taxon>Peptostreptococcales</taxon>
        <taxon>Peptostreptococcaceae</taxon>
        <taxon>Peptostreptococcus</taxon>
    </lineage>
</organism>
<evidence type="ECO:0000313" key="1">
    <source>
        <dbReference type="EMBL" id="WAW14384.1"/>
    </source>
</evidence>
<dbReference type="Proteomes" id="UP001164187">
    <property type="component" value="Chromosome"/>
</dbReference>
<protein>
    <submittedName>
        <fullName evidence="1">Uncharacterized protein</fullName>
    </submittedName>
</protein>
<proteinExistence type="predicted"/>